<dbReference type="EMBL" id="QXXQ01000012">
    <property type="protein sequence ID" value="RID90530.1"/>
    <property type="molecule type" value="Genomic_DNA"/>
</dbReference>
<dbReference type="OrthoDB" id="9793819at2"/>
<protein>
    <recommendedName>
        <fullName evidence="2">RNA 2',3'-cyclic phosphodiesterase</fullName>
        <shortName evidence="2">RNA 2',3'-CPDase</shortName>
        <ecNumber evidence="2">3.1.4.58</ecNumber>
    </recommendedName>
</protein>
<dbReference type="SUPFAM" id="SSF55144">
    <property type="entry name" value="LigT-like"/>
    <property type="match status" value="1"/>
</dbReference>
<name>A0A398BRJ6_9RHOB</name>
<dbReference type="RefSeq" id="WP_119136028.1">
    <property type="nucleotide sequence ID" value="NZ_QXXQ01000012.1"/>
</dbReference>
<dbReference type="EC" id="3.1.4.58" evidence="2"/>
<dbReference type="NCBIfam" id="TIGR02258">
    <property type="entry name" value="2_5_ligase"/>
    <property type="match status" value="1"/>
</dbReference>
<evidence type="ECO:0000313" key="4">
    <source>
        <dbReference type="Proteomes" id="UP000266649"/>
    </source>
</evidence>
<dbReference type="GO" id="GO:0004113">
    <property type="term" value="F:2',3'-cyclic-nucleotide 3'-phosphodiesterase activity"/>
    <property type="evidence" value="ECO:0007669"/>
    <property type="project" value="InterPro"/>
</dbReference>
<comment type="function">
    <text evidence="2">Hydrolyzes RNA 2',3'-cyclic phosphodiester to an RNA 2'-phosphomonoester.</text>
</comment>
<feature type="active site" description="Proton acceptor" evidence="2">
    <location>
        <position position="121"/>
    </location>
</feature>
<gene>
    <name evidence="3" type="primary">thpR</name>
    <name evidence="3" type="ORF">D2N39_17325</name>
</gene>
<organism evidence="3 4">
    <name type="scientific">Gemmobacter lutimaris</name>
    <dbReference type="NCBI Taxonomy" id="2306023"/>
    <lineage>
        <taxon>Bacteria</taxon>
        <taxon>Pseudomonadati</taxon>
        <taxon>Pseudomonadota</taxon>
        <taxon>Alphaproteobacteria</taxon>
        <taxon>Rhodobacterales</taxon>
        <taxon>Paracoccaceae</taxon>
        <taxon>Gemmobacter</taxon>
    </lineage>
</organism>
<keyword evidence="1 2" id="KW-0378">Hydrolase</keyword>
<dbReference type="Proteomes" id="UP000266649">
    <property type="component" value="Unassembled WGS sequence"/>
</dbReference>
<dbReference type="Gene3D" id="3.90.1140.10">
    <property type="entry name" value="Cyclic phosphodiesterase"/>
    <property type="match status" value="1"/>
</dbReference>
<keyword evidence="4" id="KW-1185">Reference proteome</keyword>
<feature type="active site" description="Proton donor" evidence="2">
    <location>
        <position position="38"/>
    </location>
</feature>
<comment type="similarity">
    <text evidence="2">Belongs to the 2H phosphoesterase superfamily. ThpR family.</text>
</comment>
<sequence>MSIRAFIAIGLPEGIRRDLMLLQALLPLPRRQEPEDLHLTLAFLGEQPEPLLEALHDGLTALRASPFPLLLQGAGLFGGARPRVIWAGVAENPALRHLQSRVARVAVQAGIPVAAQGFAPHVTLGRAGSLEPDQRARLEAAAVAADGFRAGPWQVEAIGLYASYLGRKGARYDVLAEYPLAG</sequence>
<comment type="catalytic activity">
    <reaction evidence="2">
        <text>a 3'-end 2',3'-cyclophospho-ribonucleotide-RNA + H2O = a 3'-end 2'-phospho-ribonucleotide-RNA + H(+)</text>
        <dbReference type="Rhea" id="RHEA:11828"/>
        <dbReference type="Rhea" id="RHEA-COMP:10464"/>
        <dbReference type="Rhea" id="RHEA-COMP:17353"/>
        <dbReference type="ChEBI" id="CHEBI:15377"/>
        <dbReference type="ChEBI" id="CHEBI:15378"/>
        <dbReference type="ChEBI" id="CHEBI:83064"/>
        <dbReference type="ChEBI" id="CHEBI:173113"/>
        <dbReference type="EC" id="3.1.4.58"/>
    </reaction>
</comment>
<accession>A0A398BRJ6</accession>
<comment type="caution">
    <text evidence="3">The sequence shown here is derived from an EMBL/GenBank/DDBJ whole genome shotgun (WGS) entry which is preliminary data.</text>
</comment>
<evidence type="ECO:0000313" key="3">
    <source>
        <dbReference type="EMBL" id="RID90530.1"/>
    </source>
</evidence>
<feature type="short sequence motif" description="HXTX 1" evidence="2">
    <location>
        <begin position="38"/>
        <end position="41"/>
    </location>
</feature>
<dbReference type="AlphaFoldDB" id="A0A398BRJ6"/>
<reference evidence="3 4" key="1">
    <citation type="submission" date="2018-09" db="EMBL/GenBank/DDBJ databases">
        <title>Gemmobacter lutimaris sp. nov., a marine bacterium isolated from tidal flat.</title>
        <authorList>
            <person name="Lee D.W."/>
            <person name="Yoo Y."/>
            <person name="Kim J.-J."/>
            <person name="Kim B.S."/>
        </authorList>
    </citation>
    <scope>NUCLEOTIDE SEQUENCE [LARGE SCALE GENOMIC DNA]</scope>
    <source>
        <strain evidence="3 4">YJ-T1-11</strain>
    </source>
</reference>
<dbReference type="InterPro" id="IPR004175">
    <property type="entry name" value="RNA_CPDase"/>
</dbReference>
<dbReference type="PANTHER" id="PTHR35561:SF1">
    <property type="entry name" value="RNA 2',3'-CYCLIC PHOSPHODIESTERASE"/>
    <property type="match status" value="1"/>
</dbReference>
<feature type="short sequence motif" description="HXTX 2" evidence="2">
    <location>
        <begin position="121"/>
        <end position="124"/>
    </location>
</feature>
<dbReference type="GO" id="GO:0008664">
    <property type="term" value="F:RNA 2',3'-cyclic 3'-phosphodiesterase activity"/>
    <property type="evidence" value="ECO:0007669"/>
    <property type="project" value="UniProtKB-EC"/>
</dbReference>
<dbReference type="InterPro" id="IPR009097">
    <property type="entry name" value="Cyclic_Pdiesterase"/>
</dbReference>
<dbReference type="HAMAP" id="MF_01940">
    <property type="entry name" value="RNA_CPDase"/>
    <property type="match status" value="1"/>
</dbReference>
<evidence type="ECO:0000256" key="1">
    <source>
        <dbReference type="ARBA" id="ARBA00022801"/>
    </source>
</evidence>
<proteinExistence type="inferred from homology"/>
<evidence type="ECO:0000256" key="2">
    <source>
        <dbReference type="HAMAP-Rule" id="MF_01940"/>
    </source>
</evidence>
<dbReference type="PANTHER" id="PTHR35561">
    <property type="entry name" value="RNA 2',3'-CYCLIC PHOSPHODIESTERASE"/>
    <property type="match status" value="1"/>
</dbReference>
<dbReference type="Pfam" id="PF13563">
    <property type="entry name" value="2_5_RNA_ligase2"/>
    <property type="match status" value="1"/>
</dbReference>